<feature type="compositionally biased region" description="Low complexity" evidence="1">
    <location>
        <begin position="29"/>
        <end position="43"/>
    </location>
</feature>
<evidence type="ECO:0000256" key="1">
    <source>
        <dbReference type="SAM" id="MobiDB-lite"/>
    </source>
</evidence>
<keyword evidence="3" id="KW-1185">Reference proteome</keyword>
<feature type="region of interest" description="Disordered" evidence="1">
    <location>
        <begin position="25"/>
        <end position="44"/>
    </location>
</feature>
<name>A0ABS8CG11_9BURK</name>
<protein>
    <submittedName>
        <fullName evidence="2">Uncharacterized protein</fullName>
    </submittedName>
</protein>
<comment type="caution">
    <text evidence="2">The sequence shown here is derived from an EMBL/GenBank/DDBJ whole genome shotgun (WGS) entry which is preliminary data.</text>
</comment>
<organism evidence="2 3">
    <name type="scientific">Mesopusillimonas faecipullorum</name>
    <dbReference type="NCBI Taxonomy" id="2755040"/>
    <lineage>
        <taxon>Bacteria</taxon>
        <taxon>Pseudomonadati</taxon>
        <taxon>Pseudomonadota</taxon>
        <taxon>Betaproteobacteria</taxon>
        <taxon>Burkholderiales</taxon>
        <taxon>Alcaligenaceae</taxon>
        <taxon>Mesopusillimonas</taxon>
    </lineage>
</organism>
<gene>
    <name evidence="2" type="ORF">H0484_14680</name>
</gene>
<feature type="region of interest" description="Disordered" evidence="1">
    <location>
        <begin position="86"/>
        <end position="134"/>
    </location>
</feature>
<evidence type="ECO:0000313" key="2">
    <source>
        <dbReference type="EMBL" id="MCB5364985.1"/>
    </source>
</evidence>
<sequence>MNEPTTKQRLFDIETYSNKVRDSLKKLEQTQQPGQQSGKGSKTAVLEAAKAEIQELVKKGYTPKQIADALSSDVFGIIPKTITQLIGGKASSRKTKTKAGTSPARHTPARAANEQKPQANLTRNKPVTQLDDVE</sequence>
<proteinExistence type="predicted"/>
<evidence type="ECO:0000313" key="3">
    <source>
        <dbReference type="Proteomes" id="UP000776983"/>
    </source>
</evidence>
<dbReference type="Proteomes" id="UP000776983">
    <property type="component" value="Unassembled WGS sequence"/>
</dbReference>
<dbReference type="RefSeq" id="WP_226955413.1">
    <property type="nucleotide sequence ID" value="NZ_JACDXW010000013.1"/>
</dbReference>
<reference evidence="2 3" key="1">
    <citation type="submission" date="2020-07" db="EMBL/GenBank/DDBJ databases">
        <title>Pusillimonas sp. nov., isolated from poultry manure in Taiwan.</title>
        <authorList>
            <person name="Lin S.-Y."/>
            <person name="Tang Y.-S."/>
            <person name="Young C.-C."/>
        </authorList>
    </citation>
    <scope>NUCLEOTIDE SEQUENCE [LARGE SCALE GENOMIC DNA]</scope>
    <source>
        <strain evidence="2 3">CC-YST705</strain>
    </source>
</reference>
<feature type="compositionally biased region" description="Polar residues" evidence="1">
    <location>
        <begin position="115"/>
        <end position="127"/>
    </location>
</feature>
<dbReference type="EMBL" id="JACDXW010000013">
    <property type="protein sequence ID" value="MCB5364985.1"/>
    <property type="molecule type" value="Genomic_DNA"/>
</dbReference>
<accession>A0ABS8CG11</accession>